<dbReference type="Gene3D" id="3.30.40.10">
    <property type="entry name" value="Zinc/RING finger domain, C3HC4 (zinc finger)"/>
    <property type="match status" value="1"/>
</dbReference>
<name>A0A067R0H9_ZOONE</name>
<feature type="compositionally biased region" description="Polar residues" evidence="4">
    <location>
        <begin position="276"/>
        <end position="302"/>
    </location>
</feature>
<dbReference type="Proteomes" id="UP000027135">
    <property type="component" value="Unassembled WGS sequence"/>
</dbReference>
<dbReference type="SUPFAM" id="SSF57903">
    <property type="entry name" value="FYVE/PHD zinc finger"/>
    <property type="match status" value="1"/>
</dbReference>
<dbReference type="OMA" id="ICQSELM"/>
<dbReference type="EMBL" id="KK853131">
    <property type="protein sequence ID" value="KDR10949.1"/>
    <property type="molecule type" value="Genomic_DNA"/>
</dbReference>
<dbReference type="STRING" id="136037.A0A067R0H9"/>
<evidence type="ECO:0000256" key="4">
    <source>
        <dbReference type="SAM" id="MobiDB-lite"/>
    </source>
</evidence>
<gene>
    <name evidence="5" type="ORF">L798_14473</name>
</gene>
<dbReference type="InParanoid" id="A0A067R0H9"/>
<dbReference type="PANTHER" id="PTHR15856">
    <property type="entry name" value="PHD FINGER PROTEIN 20-RELATED"/>
    <property type="match status" value="1"/>
</dbReference>
<feature type="region of interest" description="Disordered" evidence="4">
    <location>
        <begin position="421"/>
        <end position="441"/>
    </location>
</feature>
<feature type="region of interest" description="Disordered" evidence="4">
    <location>
        <begin position="276"/>
        <end position="348"/>
    </location>
</feature>
<feature type="compositionally biased region" description="Basic and acidic residues" evidence="4">
    <location>
        <begin position="305"/>
        <end position="322"/>
    </location>
</feature>
<dbReference type="GO" id="GO:0005634">
    <property type="term" value="C:nucleus"/>
    <property type="evidence" value="ECO:0007669"/>
    <property type="project" value="UniProtKB-SubCell"/>
</dbReference>
<proteinExistence type="predicted"/>
<feature type="compositionally biased region" description="Pro residues" evidence="4">
    <location>
        <begin position="471"/>
        <end position="487"/>
    </location>
</feature>
<dbReference type="InterPro" id="IPR011011">
    <property type="entry name" value="Znf_FYVE_PHD"/>
</dbReference>
<feature type="region of interest" description="Disordered" evidence="4">
    <location>
        <begin position="378"/>
        <end position="409"/>
    </location>
</feature>
<evidence type="ECO:0000313" key="5">
    <source>
        <dbReference type="EMBL" id="KDR10949.1"/>
    </source>
</evidence>
<dbReference type="InterPro" id="IPR013083">
    <property type="entry name" value="Znf_RING/FYVE/PHD"/>
</dbReference>
<reference evidence="5 6" key="1">
    <citation type="journal article" date="2014" name="Nat. Commun.">
        <title>Molecular traces of alternative social organization in a termite genome.</title>
        <authorList>
            <person name="Terrapon N."/>
            <person name="Li C."/>
            <person name="Robertson H.M."/>
            <person name="Ji L."/>
            <person name="Meng X."/>
            <person name="Booth W."/>
            <person name="Chen Z."/>
            <person name="Childers C.P."/>
            <person name="Glastad K.M."/>
            <person name="Gokhale K."/>
            <person name="Gowin J."/>
            <person name="Gronenberg W."/>
            <person name="Hermansen R.A."/>
            <person name="Hu H."/>
            <person name="Hunt B.G."/>
            <person name="Huylmans A.K."/>
            <person name="Khalil S.M."/>
            <person name="Mitchell R.D."/>
            <person name="Munoz-Torres M.C."/>
            <person name="Mustard J.A."/>
            <person name="Pan H."/>
            <person name="Reese J.T."/>
            <person name="Scharf M.E."/>
            <person name="Sun F."/>
            <person name="Vogel H."/>
            <person name="Xiao J."/>
            <person name="Yang W."/>
            <person name="Yang Z."/>
            <person name="Yang Z."/>
            <person name="Zhou J."/>
            <person name="Zhu J."/>
            <person name="Brent C.S."/>
            <person name="Elsik C.G."/>
            <person name="Goodisman M.A."/>
            <person name="Liberles D.A."/>
            <person name="Roe R.M."/>
            <person name="Vargo E.L."/>
            <person name="Vilcinskas A."/>
            <person name="Wang J."/>
            <person name="Bornberg-Bauer E."/>
            <person name="Korb J."/>
            <person name="Zhang G."/>
            <person name="Liebig J."/>
        </authorList>
    </citation>
    <scope>NUCLEOTIDE SEQUENCE [LARGE SCALE GENOMIC DNA]</scope>
    <source>
        <tissue evidence="5">Whole organism</tissue>
    </source>
</reference>
<evidence type="ECO:0000256" key="3">
    <source>
        <dbReference type="ARBA" id="ARBA00023242"/>
    </source>
</evidence>
<dbReference type="InterPro" id="IPR043449">
    <property type="entry name" value="PHF20-like"/>
</dbReference>
<feature type="compositionally biased region" description="Polar residues" evidence="4">
    <location>
        <begin position="328"/>
        <end position="339"/>
    </location>
</feature>
<dbReference type="Pfam" id="PF20826">
    <property type="entry name" value="PHD_5"/>
    <property type="match status" value="1"/>
</dbReference>
<dbReference type="AlphaFoldDB" id="A0A067R0H9"/>
<evidence type="ECO:0000256" key="2">
    <source>
        <dbReference type="ARBA" id="ARBA00022737"/>
    </source>
</evidence>
<keyword evidence="2" id="KW-0677">Repeat</keyword>
<dbReference type="GO" id="GO:0006357">
    <property type="term" value="P:regulation of transcription by RNA polymerase II"/>
    <property type="evidence" value="ECO:0007669"/>
    <property type="project" value="TreeGrafter"/>
</dbReference>
<dbReference type="PANTHER" id="PTHR15856:SF51">
    <property type="entry name" value="MBD-R2"/>
    <property type="match status" value="1"/>
</dbReference>
<evidence type="ECO:0000313" key="6">
    <source>
        <dbReference type="Proteomes" id="UP000027135"/>
    </source>
</evidence>
<dbReference type="eggNOG" id="KOG1844">
    <property type="taxonomic scope" value="Eukaryota"/>
</dbReference>
<accession>A0A067R0H9</accession>
<comment type="subcellular location">
    <subcellularLocation>
        <location evidence="1">Nucleus</location>
    </subcellularLocation>
</comment>
<keyword evidence="3" id="KW-0539">Nucleus</keyword>
<protein>
    <submittedName>
        <fullName evidence="5">PHD finger protein 20-like protein 1</fullName>
    </submittedName>
</protein>
<dbReference type="GO" id="GO:0044545">
    <property type="term" value="C:NSL complex"/>
    <property type="evidence" value="ECO:0007669"/>
    <property type="project" value="TreeGrafter"/>
</dbReference>
<keyword evidence="6" id="KW-1185">Reference proteome</keyword>
<organism evidence="5 6">
    <name type="scientific">Zootermopsis nevadensis</name>
    <name type="common">Dampwood termite</name>
    <dbReference type="NCBI Taxonomy" id="136037"/>
    <lineage>
        <taxon>Eukaryota</taxon>
        <taxon>Metazoa</taxon>
        <taxon>Ecdysozoa</taxon>
        <taxon>Arthropoda</taxon>
        <taxon>Hexapoda</taxon>
        <taxon>Insecta</taxon>
        <taxon>Pterygota</taxon>
        <taxon>Neoptera</taxon>
        <taxon>Polyneoptera</taxon>
        <taxon>Dictyoptera</taxon>
        <taxon>Blattodea</taxon>
        <taxon>Blattoidea</taxon>
        <taxon>Termitoidae</taxon>
        <taxon>Termopsidae</taxon>
        <taxon>Zootermopsis</taxon>
    </lineage>
</organism>
<sequence>MEEDGLMIQCDLCLCWQHGICNNIEKETEVPDKYVCPICLNPYRQRKSKKYLHDQDWLKEGKLPSLSFRSKNESNILEREAILKRSHDLTGSLLQIQQVLHSLRVKVNIAGKSDHPKLYLWAKSWEKEGENSSALQTSVSQAQAVTENEFKPQLENATPCTHSGEKLVSDGNHVAKPKVTEEKYIVPITDHSGNGGVVNIDTSKRDSVTEENPVNIEQQVQEEIVDVETETSEVVSSVDVVKDENKLQSKTMKEDNGTKTEAFTAEKDDNKIMFSSSVGSSLSNEHFSSTTGQSNSDTTSLPLNEHTETKTGEMHLKTEEGVAGKADSPQSEAHSTVEQVQEKEETSDTIVKNLEVQFEKKENCVTKLKVTDMCNLSEDVSKRPDSSPDEGALKSSSEEKPDETIPQPESHGLLHQALTNGSQTANPLSNGGVGSQMETSGHPMLQLPICQSELMQFANTMADNLRETEPSRPPVSEPPRSPQPEAPIDPVECRLCLLDHIDHFQTQIDTRLTMLEEQVAALESQDPDAAKDEAPDFYPQTKQTIQMLLRDLLTVRRIAALN</sequence>
<evidence type="ECO:0000256" key="1">
    <source>
        <dbReference type="ARBA" id="ARBA00004123"/>
    </source>
</evidence>
<feature type="region of interest" description="Disordered" evidence="4">
    <location>
        <begin position="466"/>
        <end position="488"/>
    </location>
</feature>